<gene>
    <name evidence="1" type="ORF">S01H1_75328</name>
</gene>
<reference evidence="1" key="1">
    <citation type="journal article" date="2014" name="Front. Microbiol.">
        <title>High frequency of phylogenetically diverse reductive dehalogenase-homologous genes in deep subseafloor sedimentary metagenomes.</title>
        <authorList>
            <person name="Kawai M."/>
            <person name="Futagami T."/>
            <person name="Toyoda A."/>
            <person name="Takaki Y."/>
            <person name="Nishi S."/>
            <person name="Hori S."/>
            <person name="Arai W."/>
            <person name="Tsubouchi T."/>
            <person name="Morono Y."/>
            <person name="Uchiyama I."/>
            <person name="Ito T."/>
            <person name="Fujiyama A."/>
            <person name="Inagaki F."/>
            <person name="Takami H."/>
        </authorList>
    </citation>
    <scope>NUCLEOTIDE SEQUENCE</scope>
    <source>
        <strain evidence="1">Expedition CK06-06</strain>
    </source>
</reference>
<dbReference type="AlphaFoldDB" id="X0YP10"/>
<sequence>MTKETTQDIIEWGKLDAMLQFKPTLKLCADYLGIGQTTIKDHIKAKYDKTFTEYREEKMAGVKLKLQQKAMQMAMSGNATMLIFSLKNLCKWTDTPEPDIEDGDLEFV</sequence>
<evidence type="ECO:0000313" key="1">
    <source>
        <dbReference type="EMBL" id="GAG48667.1"/>
    </source>
</evidence>
<organism evidence="1">
    <name type="scientific">marine sediment metagenome</name>
    <dbReference type="NCBI Taxonomy" id="412755"/>
    <lineage>
        <taxon>unclassified sequences</taxon>
        <taxon>metagenomes</taxon>
        <taxon>ecological metagenomes</taxon>
    </lineage>
</organism>
<proteinExistence type="predicted"/>
<protein>
    <submittedName>
        <fullName evidence="1">Uncharacterized protein</fullName>
    </submittedName>
</protein>
<comment type="caution">
    <text evidence="1">The sequence shown here is derived from an EMBL/GenBank/DDBJ whole genome shotgun (WGS) entry which is preliminary data.</text>
</comment>
<name>X0YP10_9ZZZZ</name>
<dbReference type="EMBL" id="BARS01050463">
    <property type="protein sequence ID" value="GAG48667.1"/>
    <property type="molecule type" value="Genomic_DNA"/>
</dbReference>
<accession>X0YP10</accession>